<evidence type="ECO:0000256" key="5">
    <source>
        <dbReference type="SAM" id="SignalP"/>
    </source>
</evidence>
<evidence type="ECO:0000256" key="2">
    <source>
        <dbReference type="ARBA" id="ARBA00022723"/>
    </source>
</evidence>
<dbReference type="SUPFAM" id="SSF46626">
    <property type="entry name" value="Cytochrome c"/>
    <property type="match status" value="1"/>
</dbReference>
<evidence type="ECO:0000256" key="4">
    <source>
        <dbReference type="PROSITE-ProRule" id="PRU00433"/>
    </source>
</evidence>
<organism evidence="7 8">
    <name type="scientific">Methylotenera mobilis</name>
    <dbReference type="NCBI Taxonomy" id="359408"/>
    <lineage>
        <taxon>Bacteria</taxon>
        <taxon>Pseudomonadati</taxon>
        <taxon>Pseudomonadota</taxon>
        <taxon>Betaproteobacteria</taxon>
        <taxon>Nitrosomonadales</taxon>
        <taxon>Methylophilaceae</taxon>
        <taxon>Methylotenera</taxon>
    </lineage>
</organism>
<feature type="chain" id="PRO_5017022182" evidence="5">
    <location>
        <begin position="24"/>
        <end position="188"/>
    </location>
</feature>
<feature type="domain" description="Cytochrome c" evidence="6">
    <location>
        <begin position="82"/>
        <end position="179"/>
    </location>
</feature>
<dbReference type="PROSITE" id="PS51007">
    <property type="entry name" value="CYTC"/>
    <property type="match status" value="1"/>
</dbReference>
<keyword evidence="3 4" id="KW-0408">Iron</keyword>
<dbReference type="EMBL" id="DNAA01000125">
    <property type="protein sequence ID" value="HBA08990.1"/>
    <property type="molecule type" value="Genomic_DNA"/>
</dbReference>
<dbReference type="Proteomes" id="UP000264313">
    <property type="component" value="Unassembled WGS sequence"/>
</dbReference>
<dbReference type="Pfam" id="PF13442">
    <property type="entry name" value="Cytochrome_CBB3"/>
    <property type="match status" value="1"/>
</dbReference>
<dbReference type="InterPro" id="IPR009056">
    <property type="entry name" value="Cyt_c-like_dom"/>
</dbReference>
<evidence type="ECO:0000259" key="6">
    <source>
        <dbReference type="PROSITE" id="PS51007"/>
    </source>
</evidence>
<comment type="caution">
    <text evidence="7">The sequence shown here is derived from an EMBL/GenBank/DDBJ whole genome shotgun (WGS) entry which is preliminary data.</text>
</comment>
<dbReference type="STRING" id="1132855.GCA_000384255_02021"/>
<keyword evidence="2 4" id="KW-0479">Metal-binding</keyword>
<dbReference type="InterPro" id="IPR036909">
    <property type="entry name" value="Cyt_c-like_dom_sf"/>
</dbReference>
<gene>
    <name evidence="7" type="ORF">DCW48_05130</name>
</gene>
<evidence type="ECO:0000256" key="3">
    <source>
        <dbReference type="ARBA" id="ARBA00023004"/>
    </source>
</evidence>
<dbReference type="AlphaFoldDB" id="A0A351RAB9"/>
<evidence type="ECO:0000256" key="1">
    <source>
        <dbReference type="ARBA" id="ARBA00022617"/>
    </source>
</evidence>
<keyword evidence="5" id="KW-0732">Signal</keyword>
<evidence type="ECO:0000313" key="7">
    <source>
        <dbReference type="EMBL" id="HBA08990.1"/>
    </source>
</evidence>
<dbReference type="GO" id="GO:0046872">
    <property type="term" value="F:metal ion binding"/>
    <property type="evidence" value="ECO:0007669"/>
    <property type="project" value="UniProtKB-KW"/>
</dbReference>
<keyword evidence="1 4" id="KW-0349">Heme</keyword>
<accession>A0A351RAB9</accession>
<sequence length="188" mass="20391">MKLHHLLLILSLSFGLLSATAKAADEPVAAEQAIGADGFAIPQQKKKLGDAPPPPADAMSPLERVKITPIGELKNPYKDNADMVKWGQKRYMGNSCNGCHGGTGGGGMCPPISNETWVYGSDDDTLFRLIALGSDEYMKQTGKTRKGRENVVGPMPAFGGIIKTDDEVWRIVTFLRSIYRGDPSRADW</sequence>
<dbReference type="GO" id="GO:0020037">
    <property type="term" value="F:heme binding"/>
    <property type="evidence" value="ECO:0007669"/>
    <property type="project" value="InterPro"/>
</dbReference>
<dbReference type="Gene3D" id="1.10.760.10">
    <property type="entry name" value="Cytochrome c-like domain"/>
    <property type="match status" value="1"/>
</dbReference>
<name>A0A351RAB9_9PROT</name>
<protein>
    <submittedName>
        <fullName evidence="7">Cytochrome C</fullName>
    </submittedName>
</protein>
<evidence type="ECO:0000313" key="8">
    <source>
        <dbReference type="Proteomes" id="UP000264313"/>
    </source>
</evidence>
<feature type="signal peptide" evidence="5">
    <location>
        <begin position="1"/>
        <end position="23"/>
    </location>
</feature>
<dbReference type="GO" id="GO:0009055">
    <property type="term" value="F:electron transfer activity"/>
    <property type="evidence" value="ECO:0007669"/>
    <property type="project" value="InterPro"/>
</dbReference>
<reference evidence="7 8" key="1">
    <citation type="journal article" date="2018" name="Nat. Biotechnol.">
        <title>A standardized bacterial taxonomy based on genome phylogeny substantially revises the tree of life.</title>
        <authorList>
            <person name="Parks D.H."/>
            <person name="Chuvochina M."/>
            <person name="Waite D.W."/>
            <person name="Rinke C."/>
            <person name="Skarshewski A."/>
            <person name="Chaumeil P.A."/>
            <person name="Hugenholtz P."/>
        </authorList>
    </citation>
    <scope>NUCLEOTIDE SEQUENCE [LARGE SCALE GENOMIC DNA]</scope>
    <source>
        <strain evidence="7">UBA9958</strain>
    </source>
</reference>
<proteinExistence type="predicted"/>